<protein>
    <submittedName>
        <fullName evidence="1">Uncharacterized protein</fullName>
    </submittedName>
</protein>
<dbReference type="EMBL" id="BSKO01000002">
    <property type="protein sequence ID" value="GLO68438.1"/>
    <property type="molecule type" value="Genomic_DNA"/>
</dbReference>
<organism evidence="1 2">
    <name type="scientific">Oceanobacillus kimchii</name>
    <dbReference type="NCBI Taxonomy" id="746691"/>
    <lineage>
        <taxon>Bacteria</taxon>
        <taxon>Bacillati</taxon>
        <taxon>Bacillota</taxon>
        <taxon>Bacilli</taxon>
        <taxon>Bacillales</taxon>
        <taxon>Bacillaceae</taxon>
        <taxon>Oceanobacillus</taxon>
    </lineage>
</organism>
<evidence type="ECO:0000313" key="1">
    <source>
        <dbReference type="EMBL" id="GLO68438.1"/>
    </source>
</evidence>
<gene>
    <name evidence="1" type="ORF">MACH08_42220</name>
</gene>
<sequence length="44" mass="4799">MNKEGSLTVQVETTGEDSNLSQVITLVKGAQESRLRTQVNLAPR</sequence>
<accession>A0ABQ5TNQ9</accession>
<dbReference type="Proteomes" id="UP001275436">
    <property type="component" value="Unassembled WGS sequence"/>
</dbReference>
<reference evidence="1 2" key="1">
    <citation type="submission" date="2023-02" db="EMBL/GenBank/DDBJ databases">
        <title>Oceanobacillus kimchii IFOP_LL358 isolated form Alexandrium catenella lab strain.</title>
        <authorList>
            <person name="Gajardo G."/>
            <person name="Ueki S."/>
            <person name="Maruyama F."/>
        </authorList>
    </citation>
    <scope>NUCLEOTIDE SEQUENCE [LARGE SCALE GENOMIC DNA]</scope>
    <source>
        <strain evidence="1 2">IFOP_LL358</strain>
    </source>
</reference>
<keyword evidence="2" id="KW-1185">Reference proteome</keyword>
<name>A0ABQ5TNQ9_9BACI</name>
<evidence type="ECO:0000313" key="2">
    <source>
        <dbReference type="Proteomes" id="UP001275436"/>
    </source>
</evidence>
<comment type="caution">
    <text evidence="1">The sequence shown here is derived from an EMBL/GenBank/DDBJ whole genome shotgun (WGS) entry which is preliminary data.</text>
</comment>
<proteinExistence type="predicted"/>